<dbReference type="Proteomes" id="UP001328107">
    <property type="component" value="Unassembled WGS sequence"/>
</dbReference>
<name>A0AAN4ZFI9_9BILA</name>
<keyword evidence="1" id="KW-0812">Transmembrane</keyword>
<evidence type="ECO:0000313" key="3">
    <source>
        <dbReference type="Proteomes" id="UP001328107"/>
    </source>
</evidence>
<evidence type="ECO:0000313" key="2">
    <source>
        <dbReference type="EMBL" id="GMR37558.1"/>
    </source>
</evidence>
<comment type="caution">
    <text evidence="2">The sequence shown here is derived from an EMBL/GenBank/DDBJ whole genome shotgun (WGS) entry which is preliminary data.</text>
</comment>
<reference evidence="3" key="1">
    <citation type="submission" date="2022-10" db="EMBL/GenBank/DDBJ databases">
        <title>Genome assembly of Pristionchus species.</title>
        <authorList>
            <person name="Yoshida K."/>
            <person name="Sommer R.J."/>
        </authorList>
    </citation>
    <scope>NUCLEOTIDE SEQUENCE [LARGE SCALE GENOMIC DNA]</scope>
    <source>
        <strain evidence="3">RS5460</strain>
    </source>
</reference>
<feature type="transmembrane region" description="Helical" evidence="1">
    <location>
        <begin position="20"/>
        <end position="38"/>
    </location>
</feature>
<dbReference type="EMBL" id="BTRK01000002">
    <property type="protein sequence ID" value="GMR37558.1"/>
    <property type="molecule type" value="Genomic_DNA"/>
</dbReference>
<keyword evidence="1" id="KW-0472">Membrane</keyword>
<feature type="non-terminal residue" evidence="2">
    <location>
        <position position="1"/>
    </location>
</feature>
<feature type="transmembrane region" description="Helical" evidence="1">
    <location>
        <begin position="59"/>
        <end position="85"/>
    </location>
</feature>
<protein>
    <submittedName>
        <fullName evidence="2">Uncharacterized protein</fullName>
    </submittedName>
</protein>
<keyword evidence="3" id="KW-1185">Reference proteome</keyword>
<accession>A0AAN4ZFI9</accession>
<feature type="non-terminal residue" evidence="2">
    <location>
        <position position="100"/>
    </location>
</feature>
<dbReference type="AlphaFoldDB" id="A0AAN4ZFI9"/>
<sequence length="100" mass="11297">WVFYDVVGLFTVRYTVELGAILNVGTSVLIFFLVLVRIRKGSYETSDLIIAFFRHVISLFSMYVVGVIIAVIVNLLDLTMCWYSLPELIGGLYVLPMVTV</sequence>
<evidence type="ECO:0000256" key="1">
    <source>
        <dbReference type="SAM" id="Phobius"/>
    </source>
</evidence>
<gene>
    <name evidence="2" type="ORF">PMAYCL1PPCAC_07754</name>
</gene>
<keyword evidence="1" id="KW-1133">Transmembrane helix</keyword>
<organism evidence="2 3">
    <name type="scientific">Pristionchus mayeri</name>
    <dbReference type="NCBI Taxonomy" id="1317129"/>
    <lineage>
        <taxon>Eukaryota</taxon>
        <taxon>Metazoa</taxon>
        <taxon>Ecdysozoa</taxon>
        <taxon>Nematoda</taxon>
        <taxon>Chromadorea</taxon>
        <taxon>Rhabditida</taxon>
        <taxon>Rhabditina</taxon>
        <taxon>Diplogasteromorpha</taxon>
        <taxon>Diplogasteroidea</taxon>
        <taxon>Neodiplogasteridae</taxon>
        <taxon>Pristionchus</taxon>
    </lineage>
</organism>
<proteinExistence type="predicted"/>